<dbReference type="SUPFAM" id="SSF54909">
    <property type="entry name" value="Dimeric alpha+beta barrel"/>
    <property type="match status" value="1"/>
</dbReference>
<dbReference type="GO" id="GO:0004497">
    <property type="term" value="F:monooxygenase activity"/>
    <property type="evidence" value="ECO:0007669"/>
    <property type="project" value="UniProtKB-KW"/>
</dbReference>
<dbReference type="Gene3D" id="3.30.70.100">
    <property type="match status" value="1"/>
</dbReference>
<proteinExistence type="predicted"/>
<evidence type="ECO:0000259" key="1">
    <source>
        <dbReference type="PROSITE" id="PS51725"/>
    </source>
</evidence>
<dbReference type="PROSITE" id="PS51725">
    <property type="entry name" value="ABM"/>
    <property type="match status" value="1"/>
</dbReference>
<name>A0ABZ0IA12_9GAMM</name>
<protein>
    <submittedName>
        <fullName evidence="2">Antibiotic biosynthesis monooxygenase</fullName>
    </submittedName>
</protein>
<keyword evidence="3" id="KW-1185">Reference proteome</keyword>
<keyword evidence="2" id="KW-0503">Monooxygenase</keyword>
<dbReference type="InterPro" id="IPR011008">
    <property type="entry name" value="Dimeric_a/b-barrel"/>
</dbReference>
<dbReference type="Proteomes" id="UP001626549">
    <property type="component" value="Chromosome"/>
</dbReference>
<dbReference type="RefSeq" id="WP_407326682.1">
    <property type="nucleotide sequence ID" value="NZ_CP136865.1"/>
</dbReference>
<gene>
    <name evidence="2" type="ORF">R0137_12155</name>
</gene>
<evidence type="ECO:0000313" key="3">
    <source>
        <dbReference type="Proteomes" id="UP001626549"/>
    </source>
</evidence>
<dbReference type="Pfam" id="PF03992">
    <property type="entry name" value="ABM"/>
    <property type="match status" value="1"/>
</dbReference>
<sequence>MRIVLKGHIAVPKSDLKAILSELPTHIVLTQAEPGCVEFRVIQRTHEPCVFDVYEEFESADAFDAHQLRVRDSMWAHVTQRAERHYQVSAADPDVESH</sequence>
<reference evidence="2 3" key="1">
    <citation type="submission" date="2023-10" db="EMBL/GenBank/DDBJ databases">
        <title>Two novel species belonging to the OM43/NOR5 clade.</title>
        <authorList>
            <person name="Park M."/>
        </authorList>
    </citation>
    <scope>NUCLEOTIDE SEQUENCE [LARGE SCALE GENOMIC DNA]</scope>
    <source>
        <strain evidence="2 3">IMCC45268</strain>
    </source>
</reference>
<organism evidence="2 3">
    <name type="scientific">Congregibacter brevis</name>
    <dbReference type="NCBI Taxonomy" id="3081201"/>
    <lineage>
        <taxon>Bacteria</taxon>
        <taxon>Pseudomonadati</taxon>
        <taxon>Pseudomonadota</taxon>
        <taxon>Gammaproteobacteria</taxon>
        <taxon>Cellvibrionales</taxon>
        <taxon>Halieaceae</taxon>
        <taxon>Congregibacter</taxon>
    </lineage>
</organism>
<feature type="domain" description="ABM" evidence="1">
    <location>
        <begin position="3"/>
        <end position="98"/>
    </location>
</feature>
<dbReference type="InterPro" id="IPR007138">
    <property type="entry name" value="ABM_dom"/>
</dbReference>
<evidence type="ECO:0000313" key="2">
    <source>
        <dbReference type="EMBL" id="WOJ95990.1"/>
    </source>
</evidence>
<keyword evidence="2" id="KW-0560">Oxidoreductase</keyword>
<accession>A0ABZ0IA12</accession>
<dbReference type="EMBL" id="CP136865">
    <property type="protein sequence ID" value="WOJ95990.1"/>
    <property type="molecule type" value="Genomic_DNA"/>
</dbReference>